<reference evidence="2" key="1">
    <citation type="journal article" date="2022" name="Int. J. Mol. Sci.">
        <title>Draft Genome of Tanacetum Coccineum: Genomic Comparison of Closely Related Tanacetum-Family Plants.</title>
        <authorList>
            <person name="Yamashiro T."/>
            <person name="Shiraishi A."/>
            <person name="Nakayama K."/>
            <person name="Satake H."/>
        </authorList>
    </citation>
    <scope>NUCLEOTIDE SEQUENCE</scope>
</reference>
<dbReference type="GO" id="GO:0003964">
    <property type="term" value="F:RNA-directed DNA polymerase activity"/>
    <property type="evidence" value="ECO:0007669"/>
    <property type="project" value="UniProtKB-KW"/>
</dbReference>
<dbReference type="Proteomes" id="UP001151760">
    <property type="component" value="Unassembled WGS sequence"/>
</dbReference>
<evidence type="ECO:0000256" key="1">
    <source>
        <dbReference type="SAM" id="MobiDB-lite"/>
    </source>
</evidence>
<dbReference type="Gene3D" id="3.60.10.10">
    <property type="entry name" value="Endonuclease/exonuclease/phosphatase"/>
    <property type="match status" value="1"/>
</dbReference>
<accession>A0ABQ4WP76</accession>
<proteinExistence type="predicted"/>
<keyword evidence="2" id="KW-0808">Transferase</keyword>
<gene>
    <name evidence="2" type="ORF">Tco_0628059</name>
</gene>
<keyword evidence="2" id="KW-0695">RNA-directed DNA polymerase</keyword>
<dbReference type="SUPFAM" id="SSF56219">
    <property type="entry name" value="DNase I-like"/>
    <property type="match status" value="1"/>
</dbReference>
<sequence>MRFYRTIVYANKYEIKRGSLWKELDMHKQFIKKAHWVIMGDFNVTLNAAELYFGSSGKTSDMVEYSDTINSLEVEDICSSGFQFTWTKSLKNPRCNILKKLDRILINDEFLQNYQAAHGVFLPYTVITVLLSCTLKMVFLKRRADLAILWLIKKSSSNWSKILGKRKSMAVIFALKERLKSIQTNVDKNPHDVNLKKEIVLVLNDFVEASKDELKFLQRKAKVKWLKEGEQNTAFFHGEVVPKQFVKHFENFLGKDDQVTSVDDSLFINTLNSEEANNMICDVTDREIKECMFDIKSNKDSGPDGYTLEFFKKDWEVVGKEALAQINHAEAIVDSVKANMPKFVSQAVSNFVQPRLERTVLDVIKKNLMFGKATYLSHEKHHALYDALQESMQGEKKINKRKGAGGSSSKKGKAQEDTSNFERFEDADEPRQEQEKEHEVQTEVLEPEEHKLQFGSTVMFGKCMKKFLNKDKITKANLKGERFHNDLSKPLPLTGPPGRKSILTRYFFNNDLEYLRRGNEEKKYALSMIKIKAAIYKQEGI</sequence>
<keyword evidence="2" id="KW-0548">Nucleotidyltransferase</keyword>
<organism evidence="2 3">
    <name type="scientific">Tanacetum coccineum</name>
    <dbReference type="NCBI Taxonomy" id="301880"/>
    <lineage>
        <taxon>Eukaryota</taxon>
        <taxon>Viridiplantae</taxon>
        <taxon>Streptophyta</taxon>
        <taxon>Embryophyta</taxon>
        <taxon>Tracheophyta</taxon>
        <taxon>Spermatophyta</taxon>
        <taxon>Magnoliopsida</taxon>
        <taxon>eudicotyledons</taxon>
        <taxon>Gunneridae</taxon>
        <taxon>Pentapetalae</taxon>
        <taxon>asterids</taxon>
        <taxon>campanulids</taxon>
        <taxon>Asterales</taxon>
        <taxon>Asteraceae</taxon>
        <taxon>Asteroideae</taxon>
        <taxon>Anthemideae</taxon>
        <taxon>Anthemidinae</taxon>
        <taxon>Tanacetum</taxon>
    </lineage>
</organism>
<keyword evidence="3" id="KW-1185">Reference proteome</keyword>
<name>A0ABQ4WP76_9ASTR</name>
<dbReference type="EMBL" id="BQNB010008818">
    <property type="protein sequence ID" value="GJS54697.1"/>
    <property type="molecule type" value="Genomic_DNA"/>
</dbReference>
<feature type="region of interest" description="Disordered" evidence="1">
    <location>
        <begin position="394"/>
        <end position="448"/>
    </location>
</feature>
<evidence type="ECO:0000313" key="2">
    <source>
        <dbReference type="EMBL" id="GJS54697.1"/>
    </source>
</evidence>
<reference evidence="2" key="2">
    <citation type="submission" date="2022-01" db="EMBL/GenBank/DDBJ databases">
        <authorList>
            <person name="Yamashiro T."/>
            <person name="Shiraishi A."/>
            <person name="Satake H."/>
            <person name="Nakayama K."/>
        </authorList>
    </citation>
    <scope>NUCLEOTIDE SEQUENCE</scope>
</reference>
<dbReference type="InterPro" id="IPR036691">
    <property type="entry name" value="Endo/exonu/phosph_ase_sf"/>
</dbReference>
<feature type="compositionally biased region" description="Basic and acidic residues" evidence="1">
    <location>
        <begin position="413"/>
        <end position="448"/>
    </location>
</feature>
<evidence type="ECO:0000313" key="3">
    <source>
        <dbReference type="Proteomes" id="UP001151760"/>
    </source>
</evidence>
<comment type="caution">
    <text evidence="2">The sequence shown here is derived from an EMBL/GenBank/DDBJ whole genome shotgun (WGS) entry which is preliminary data.</text>
</comment>
<protein>
    <submittedName>
        <fullName evidence="2">RNA-directed DNA polymerase, eukaryota, reverse transcriptase zinc-binding domain protein</fullName>
    </submittedName>
</protein>